<accession>A0A8H7CVW2</accession>
<proteinExistence type="predicted"/>
<dbReference type="OrthoDB" id="2688364at2759"/>
<comment type="caution">
    <text evidence="1">The sequence shown here is derived from an EMBL/GenBank/DDBJ whole genome shotgun (WGS) entry which is preliminary data.</text>
</comment>
<organism evidence="1 2">
    <name type="scientific">Mycena venus</name>
    <dbReference type="NCBI Taxonomy" id="2733690"/>
    <lineage>
        <taxon>Eukaryota</taxon>
        <taxon>Fungi</taxon>
        <taxon>Dikarya</taxon>
        <taxon>Basidiomycota</taxon>
        <taxon>Agaricomycotina</taxon>
        <taxon>Agaricomycetes</taxon>
        <taxon>Agaricomycetidae</taxon>
        <taxon>Agaricales</taxon>
        <taxon>Marasmiineae</taxon>
        <taxon>Mycenaceae</taxon>
        <taxon>Mycena</taxon>
    </lineage>
</organism>
<reference evidence="1" key="1">
    <citation type="submission" date="2020-05" db="EMBL/GenBank/DDBJ databases">
        <title>Mycena genomes resolve the evolution of fungal bioluminescence.</title>
        <authorList>
            <person name="Tsai I.J."/>
        </authorList>
    </citation>
    <scope>NUCLEOTIDE SEQUENCE</scope>
    <source>
        <strain evidence="1">CCC161011</strain>
    </source>
</reference>
<protein>
    <submittedName>
        <fullName evidence="1">F-box domain-containing protein</fullName>
    </submittedName>
</protein>
<dbReference type="AlphaFoldDB" id="A0A8H7CVW2"/>
<sequence>MGFMAPHDIIALRTVSKSLANTTRERSMWIDALRCACTAHDVYCPSFPLTGMSIHELEHAATACRRFISRLRTNFFQGRIVSPVSIRYLEPAVSGEEFEHLRMIPGGRYLLTVYRNTVRLWDLGIGSNAPSMNPIASHTIEDATQIHGVLTRASKSSSGVLVFVPTTGSDGLFRFHIFSVSPPASTPHFSPFVPVLCLSMENGLPVILGVNASHIALSTSFGTVLWDYVHDSWIRWMRPGTRSDDRLYLCNNNVAIMHANQAELSVASLPILHPRCDTAAVPEVLESLQILDTYKLERYDNLQPLVSCVGSSITRAFHGRETSTIEQPLHVDIHSDNAERTLISHFALLPAAGDDIAHCELVSFGESPLDVSYLRSWAQLLEWVSPSTALSFDIEGNTVHVSLIDVDAAPSDCISGILAMPGLLDDETEVDFCSFSARGCARISSDTGFKLVVMDYLLPKMR</sequence>
<evidence type="ECO:0000313" key="2">
    <source>
        <dbReference type="Proteomes" id="UP000620124"/>
    </source>
</evidence>
<gene>
    <name evidence="1" type="ORF">MVEN_01313300</name>
</gene>
<evidence type="ECO:0000313" key="1">
    <source>
        <dbReference type="EMBL" id="KAF7350112.1"/>
    </source>
</evidence>
<keyword evidence="2" id="KW-1185">Reference proteome</keyword>
<dbReference type="Proteomes" id="UP000620124">
    <property type="component" value="Unassembled WGS sequence"/>
</dbReference>
<dbReference type="EMBL" id="JACAZI010000010">
    <property type="protein sequence ID" value="KAF7350112.1"/>
    <property type="molecule type" value="Genomic_DNA"/>
</dbReference>
<name>A0A8H7CVW2_9AGAR</name>